<feature type="region of interest" description="Disordered" evidence="1">
    <location>
        <begin position="60"/>
        <end position="86"/>
    </location>
</feature>
<evidence type="ECO:0000259" key="2">
    <source>
        <dbReference type="Pfam" id="PF00561"/>
    </source>
</evidence>
<dbReference type="InterPro" id="IPR029058">
    <property type="entry name" value="AB_hydrolase_fold"/>
</dbReference>
<dbReference type="OrthoDB" id="408373at2759"/>
<comment type="caution">
    <text evidence="3">The sequence shown here is derived from an EMBL/GenBank/DDBJ whole genome shotgun (WGS) entry which is preliminary data.</text>
</comment>
<dbReference type="PANTHER" id="PTHR43689:SF8">
    <property type="entry name" value="ALPHA_BETA-HYDROLASES SUPERFAMILY PROTEIN"/>
    <property type="match status" value="1"/>
</dbReference>
<dbReference type="InterPro" id="IPR000073">
    <property type="entry name" value="AB_hydrolase_1"/>
</dbReference>
<keyword evidence="4" id="KW-1185">Reference proteome</keyword>
<evidence type="ECO:0000313" key="3">
    <source>
        <dbReference type="EMBL" id="KAG0321285.1"/>
    </source>
</evidence>
<dbReference type="Pfam" id="PF00561">
    <property type="entry name" value="Abhydrolase_1"/>
    <property type="match status" value="1"/>
</dbReference>
<dbReference type="PRINTS" id="PR00111">
    <property type="entry name" value="ABHYDROLASE"/>
</dbReference>
<dbReference type="PANTHER" id="PTHR43689">
    <property type="entry name" value="HYDROLASE"/>
    <property type="match status" value="1"/>
</dbReference>
<feature type="compositionally biased region" description="Acidic residues" evidence="1">
    <location>
        <begin position="65"/>
        <end position="86"/>
    </location>
</feature>
<accession>A0A9P6RKT9</accession>
<organism evidence="3 4">
    <name type="scientific">Dissophora globulifera</name>
    <dbReference type="NCBI Taxonomy" id="979702"/>
    <lineage>
        <taxon>Eukaryota</taxon>
        <taxon>Fungi</taxon>
        <taxon>Fungi incertae sedis</taxon>
        <taxon>Mucoromycota</taxon>
        <taxon>Mortierellomycotina</taxon>
        <taxon>Mortierellomycetes</taxon>
        <taxon>Mortierellales</taxon>
        <taxon>Mortierellaceae</taxon>
        <taxon>Dissophora</taxon>
    </lineage>
</organism>
<dbReference type="Proteomes" id="UP000738325">
    <property type="component" value="Unassembled WGS sequence"/>
</dbReference>
<dbReference type="EMBL" id="JAAAIP010000250">
    <property type="protein sequence ID" value="KAG0321285.1"/>
    <property type="molecule type" value="Genomic_DNA"/>
</dbReference>
<feature type="domain" description="AB hydrolase-1" evidence="2">
    <location>
        <begin position="303"/>
        <end position="550"/>
    </location>
</feature>
<name>A0A9P6RKT9_9FUNG</name>
<evidence type="ECO:0000256" key="1">
    <source>
        <dbReference type="SAM" id="MobiDB-lite"/>
    </source>
</evidence>
<dbReference type="AlphaFoldDB" id="A0A9P6RKT9"/>
<dbReference type="SUPFAM" id="SSF53474">
    <property type="entry name" value="alpha/beta-Hydrolases"/>
    <property type="match status" value="1"/>
</dbReference>
<protein>
    <recommendedName>
        <fullName evidence="2">AB hydrolase-1 domain-containing protein</fullName>
    </recommendedName>
</protein>
<dbReference type="Gene3D" id="3.40.50.1820">
    <property type="entry name" value="alpha/beta hydrolase"/>
    <property type="match status" value="1"/>
</dbReference>
<evidence type="ECO:0000313" key="4">
    <source>
        <dbReference type="Proteomes" id="UP000738325"/>
    </source>
</evidence>
<proteinExistence type="predicted"/>
<feature type="region of interest" description="Disordered" evidence="1">
    <location>
        <begin position="655"/>
        <end position="692"/>
    </location>
</feature>
<sequence>MQRANSNGIPFLRRQSTQALPPVPYANPAATQFLRLGVGIDHVDVDQSDDEDVIYQGIENGMDGHDEEDDDEEEEDDSDNAGEDDEAGDINIALQHHHHKETNDDSMRTFEPMVAQTNDLPSPAPPTAATLRSPVATSYFDFKNVFNTSSAISPRQVSTVINTQFIPAEQRLRLDPVSPGTPRTPRTPLAPGLPAYHEKFSKASLRNIHGASQLSNINNTVIASSAAATDANPTAASRRSTAVHHLTETILTPGAENIPPVPIVKRFAEKEGFITIHGSKIRYKICYPSLDPAYRVNGNGRNIVLLHGALSNLGTWRKVQQTLADRTGCRVLSYDRVGHGLSDKPSAWPENANPYTNGGVLSISQKLYEALGMHQNLILIGNGTGATIASAIALSKLSAVRGLILIAPSILNESPPMYLRACVSYPPLLNWVYRRLYGDHGPLQQFYYKPKLIMTDKATEDMYMRPAKDEDFWKGLTNSTKYQASYNIEQHLDRLTELSTLVITGDVDDIVPTMETLRLFEALQSARQVNVPQVLKIIKHAGHLPQEERPDDFIKVVSFFIRKVCLGSLSRERSLGRRTSGGVVRSEPVPVFGAVANSQSLTEANTQANANIPPHSDDAEPLTAGPLQEMHADPLHAPGAPLGVNNASAHVQKLQPPTLPVKGPIPQRPSPLEMKKSAPLPPLPNQQLIPSY</sequence>
<gene>
    <name evidence="3" type="ORF">BGZ99_004026</name>
</gene>
<reference evidence="3" key="1">
    <citation type="journal article" date="2020" name="Fungal Divers.">
        <title>Resolving the Mortierellaceae phylogeny through synthesis of multi-gene phylogenetics and phylogenomics.</title>
        <authorList>
            <person name="Vandepol N."/>
            <person name="Liber J."/>
            <person name="Desiro A."/>
            <person name="Na H."/>
            <person name="Kennedy M."/>
            <person name="Barry K."/>
            <person name="Grigoriev I.V."/>
            <person name="Miller A.N."/>
            <person name="O'Donnell K."/>
            <person name="Stajich J.E."/>
            <person name="Bonito G."/>
        </authorList>
    </citation>
    <scope>NUCLEOTIDE SEQUENCE</scope>
    <source>
        <strain evidence="3">REB-010B</strain>
    </source>
</reference>